<dbReference type="GO" id="GO:0043024">
    <property type="term" value="F:ribosomal small subunit binding"/>
    <property type="evidence" value="ECO:0007669"/>
    <property type="project" value="TreeGrafter"/>
</dbReference>
<feature type="region of interest" description="Disordered" evidence="1">
    <location>
        <begin position="341"/>
        <end position="368"/>
    </location>
</feature>
<keyword evidence="2" id="KW-0472">Membrane</keyword>
<organism evidence="4 5">
    <name type="scientific">Brachybacterium phenoliresistens</name>
    <dbReference type="NCBI Taxonomy" id="396014"/>
    <lineage>
        <taxon>Bacteria</taxon>
        <taxon>Bacillati</taxon>
        <taxon>Actinomycetota</taxon>
        <taxon>Actinomycetes</taxon>
        <taxon>Micrococcales</taxon>
        <taxon>Dermabacteraceae</taxon>
        <taxon>Brachybacterium</taxon>
    </lineage>
</organism>
<accession>Z9JVC2</accession>
<feature type="transmembrane region" description="Helical" evidence="2">
    <location>
        <begin position="494"/>
        <end position="520"/>
    </location>
</feature>
<dbReference type="GO" id="GO:0005829">
    <property type="term" value="C:cytosol"/>
    <property type="evidence" value="ECO:0007669"/>
    <property type="project" value="TreeGrafter"/>
</dbReference>
<dbReference type="STRING" id="396014.BF93_14085"/>
<dbReference type="InterPro" id="IPR027417">
    <property type="entry name" value="P-loop_NTPase"/>
</dbReference>
<keyword evidence="2" id="KW-1133">Transmembrane helix</keyword>
<dbReference type="GO" id="GO:0019843">
    <property type="term" value="F:rRNA binding"/>
    <property type="evidence" value="ECO:0007669"/>
    <property type="project" value="TreeGrafter"/>
</dbReference>
<dbReference type="PATRIC" id="fig|396014.3.peg.1168"/>
<dbReference type="SUPFAM" id="SSF52540">
    <property type="entry name" value="P-loop containing nucleoside triphosphate hydrolases"/>
    <property type="match status" value="1"/>
</dbReference>
<comment type="caution">
    <text evidence="4">The sequence shown here is derived from an EMBL/GenBank/DDBJ whole genome shotgun (WGS) entry which is preliminary data.</text>
</comment>
<dbReference type="PANTHER" id="PTHR42698">
    <property type="entry name" value="GTPASE ERA"/>
    <property type="match status" value="1"/>
</dbReference>
<dbReference type="EMBL" id="JDYK01000004">
    <property type="protein sequence ID" value="EWS81953.1"/>
    <property type="molecule type" value="Genomic_DNA"/>
</dbReference>
<evidence type="ECO:0000313" key="5">
    <source>
        <dbReference type="Proteomes" id="UP000023067"/>
    </source>
</evidence>
<feature type="compositionally biased region" description="Gly residues" evidence="1">
    <location>
        <begin position="342"/>
        <end position="362"/>
    </location>
</feature>
<dbReference type="AlphaFoldDB" id="Z9JVC2"/>
<dbReference type="GO" id="GO:0005525">
    <property type="term" value="F:GTP binding"/>
    <property type="evidence" value="ECO:0007669"/>
    <property type="project" value="InterPro"/>
</dbReference>
<dbReference type="InterPro" id="IPR005662">
    <property type="entry name" value="GTPase_Era-like"/>
</dbReference>
<feature type="region of interest" description="Disordered" evidence="1">
    <location>
        <begin position="392"/>
        <end position="414"/>
    </location>
</feature>
<dbReference type="HOGENOM" id="CLU_016609_2_1_11"/>
<dbReference type="InterPro" id="IPR006073">
    <property type="entry name" value="GTP-bd"/>
</dbReference>
<evidence type="ECO:0000256" key="2">
    <source>
        <dbReference type="SAM" id="Phobius"/>
    </source>
</evidence>
<reference evidence="4 5" key="1">
    <citation type="submission" date="2014-02" db="EMBL/GenBank/DDBJ databases">
        <title>Genome sequence of Brachybacterium phenoliresistens strain W13A50.</title>
        <authorList>
            <person name="Wang X."/>
        </authorList>
    </citation>
    <scope>NUCLEOTIDE SEQUENCE [LARGE SCALE GENOMIC DNA]</scope>
    <source>
        <strain evidence="4 5">W13A50</strain>
    </source>
</reference>
<evidence type="ECO:0000259" key="3">
    <source>
        <dbReference type="Pfam" id="PF01926"/>
    </source>
</evidence>
<gene>
    <name evidence="4" type="ORF">BF93_14085</name>
</gene>
<keyword evidence="2" id="KW-0812">Transmembrane</keyword>
<evidence type="ECO:0000313" key="4">
    <source>
        <dbReference type="EMBL" id="EWS81953.1"/>
    </source>
</evidence>
<dbReference type="OrthoDB" id="974105at2"/>
<keyword evidence="5" id="KW-1185">Reference proteome</keyword>
<dbReference type="RefSeq" id="WP_038371279.1">
    <property type="nucleotide sequence ID" value="NZ_BAAAOW010000003.1"/>
</dbReference>
<name>Z9JVC2_9MICO</name>
<proteinExistence type="predicted"/>
<sequence length="567" mass="59586">MSRRRDAVGLSERAAALERAARSLAQIAPDPVLDRAHEVLGRLEDRRALSAEHTVVGFFGATGSGKSSLVNALVGREITRAAVRRPTTAVPVAAVLGEEGSDALLDWLGVADRHVLDGSGALTDGDPAAGGMILLDLPDLDSVERGNREIAERMTGLVDVIVWVTDPQKYADDVLHHDFVAPFAGHDAVTFAVLNQIDLVREGERDAVLASLGSLLRRDGLERAPVVGVSAQTGEGLETLRAQLVEIARGHEAITLRRRADVREAALGLREAADPAGLPSAVRPADAAALAADLAVAARIEPVARAVGASYRYRAAGHVGWPVLRWMRRFRADPLVRLRIGQGAGAGGGTSGARSGRAGGRGADASDEALARTSLPRADAAARAQASAGLRRLADASSRGGTDPWRAAVRRTARSHEEDLPDALDQVVAGADLRARSTGWWWPVLGVLQWLALATWVIGLGWLALNAGLAFLGIPPPPMPMIEDLWIPIPLPTAMIVLGVAVGILLAVAGSGIAAAVGAWHRGRARRVLRARVRATAQELVVDPVDDLLSRASATGADLDVACGTRR</sequence>
<dbReference type="eggNOG" id="COG0699">
    <property type="taxonomic scope" value="Bacteria"/>
</dbReference>
<protein>
    <recommendedName>
        <fullName evidence="3">G domain-containing protein</fullName>
    </recommendedName>
</protein>
<dbReference type="GO" id="GO:0000028">
    <property type="term" value="P:ribosomal small subunit assembly"/>
    <property type="evidence" value="ECO:0007669"/>
    <property type="project" value="TreeGrafter"/>
</dbReference>
<feature type="domain" description="G" evidence="3">
    <location>
        <begin position="56"/>
        <end position="171"/>
    </location>
</feature>
<dbReference type="Gene3D" id="3.40.50.300">
    <property type="entry name" value="P-loop containing nucleotide triphosphate hydrolases"/>
    <property type="match status" value="1"/>
</dbReference>
<dbReference type="Proteomes" id="UP000023067">
    <property type="component" value="Unassembled WGS sequence"/>
</dbReference>
<dbReference type="Pfam" id="PF01926">
    <property type="entry name" value="MMR_HSR1"/>
    <property type="match status" value="1"/>
</dbReference>
<dbReference type="PANTHER" id="PTHR42698:SF1">
    <property type="entry name" value="GTPASE ERA, MITOCHONDRIAL"/>
    <property type="match status" value="1"/>
</dbReference>
<feature type="transmembrane region" description="Helical" evidence="2">
    <location>
        <begin position="450"/>
        <end position="474"/>
    </location>
</feature>
<evidence type="ECO:0000256" key="1">
    <source>
        <dbReference type="SAM" id="MobiDB-lite"/>
    </source>
</evidence>